<dbReference type="InterPro" id="IPR052974">
    <property type="entry name" value="GH79_Enzymes"/>
</dbReference>
<accession>A0A2T2P8E6</accession>
<dbReference type="AlphaFoldDB" id="A0A2T2P8E6"/>
<feature type="domain" description="Beta-glucuronidase C-terminal" evidence="1">
    <location>
        <begin position="409"/>
        <end position="505"/>
    </location>
</feature>
<dbReference type="EMBL" id="KZ678128">
    <property type="protein sequence ID" value="PSN73925.1"/>
    <property type="molecule type" value="Genomic_DNA"/>
</dbReference>
<protein>
    <recommendedName>
        <fullName evidence="1">Beta-glucuronidase C-terminal domain-containing protein</fullName>
    </recommendedName>
</protein>
<reference evidence="2 3" key="1">
    <citation type="journal article" date="2018" name="Front. Microbiol.">
        <title>Genome-Wide Analysis of Corynespora cassiicola Leaf Fall Disease Putative Effectors.</title>
        <authorList>
            <person name="Lopez D."/>
            <person name="Ribeiro S."/>
            <person name="Label P."/>
            <person name="Fumanal B."/>
            <person name="Venisse J.S."/>
            <person name="Kohler A."/>
            <person name="de Oliveira R.R."/>
            <person name="Labutti K."/>
            <person name="Lipzen A."/>
            <person name="Lail K."/>
            <person name="Bauer D."/>
            <person name="Ohm R.A."/>
            <person name="Barry K.W."/>
            <person name="Spatafora J."/>
            <person name="Grigoriev I.V."/>
            <person name="Martin F.M."/>
            <person name="Pujade-Renaud V."/>
        </authorList>
    </citation>
    <scope>NUCLEOTIDE SEQUENCE [LARGE SCALE GENOMIC DNA]</scope>
    <source>
        <strain evidence="2 3">Philippines</strain>
    </source>
</reference>
<evidence type="ECO:0000313" key="2">
    <source>
        <dbReference type="EMBL" id="PSN73925.1"/>
    </source>
</evidence>
<dbReference type="PANTHER" id="PTHR36183:SF2">
    <property type="entry name" value="BETA-GLUCURONIDASE C-TERMINAL DOMAIN-CONTAINING PROTEIN"/>
    <property type="match status" value="1"/>
</dbReference>
<name>A0A2T2P8E6_CORCC</name>
<evidence type="ECO:0000313" key="3">
    <source>
        <dbReference type="Proteomes" id="UP000240883"/>
    </source>
</evidence>
<dbReference type="OrthoDB" id="2796951at2759"/>
<evidence type="ECO:0000259" key="1">
    <source>
        <dbReference type="Pfam" id="PF16862"/>
    </source>
</evidence>
<dbReference type="Proteomes" id="UP000240883">
    <property type="component" value="Unassembled WGS sequence"/>
</dbReference>
<keyword evidence="3" id="KW-1185">Reference proteome</keyword>
<dbReference type="InterPro" id="IPR031728">
    <property type="entry name" value="GlcAase_C"/>
</dbReference>
<proteinExistence type="predicted"/>
<sequence length="509" mass="55674">MLLGLTGAVPASPPCYTLDTTPSSPISQAHVPEFIGYSVEPSFWTEFFGEPDAPRELTFRLVQHLHERGAKLIIRPGGDMQDSMVYEPTLNQSVLRIESGKGGIYQTRIGPKFFESWDNFPEGTEFVATTNFRNHSLPIAVGLAVAAYEAQKDKIRYYELGNEPTFYPKERYNGSTKAYVEDWHRFTAEIDMAVNNDSYGKWWASSATTDDSGLELRPAALIPAGVNNTGQVGQYSIHTYEFASCDPVANELATINNIINHTDLVRYADEEVYPSAKAALDVGAEWIIGEFNSVACAGKPNVSDTFAQALWTVDISLIYAVRNATSVLLHQGAALLFKSNQQINAPGDDGSPGYASYSLLYPTNSTKRGEARVLPVFVSQLLITEALSNAGRIAHLPTPEGVDEDRFSAYAIYGEDDAKASKMVILNMKPHYAGNGTASTLWIDIGEHDGAIVKRMTAPSVDEKDAAKVTWAQQSFKYGEAVGDVTVEAVKKNGRVPIKDSEGVLVIFD</sequence>
<dbReference type="InterPro" id="IPR017853">
    <property type="entry name" value="GH"/>
</dbReference>
<gene>
    <name evidence="2" type="ORF">BS50DRAFT_538843</name>
</gene>
<dbReference type="PANTHER" id="PTHR36183">
    <property type="entry name" value="BETA-GLUCURONIDASE"/>
    <property type="match status" value="1"/>
</dbReference>
<organism evidence="2 3">
    <name type="scientific">Corynespora cassiicola Philippines</name>
    <dbReference type="NCBI Taxonomy" id="1448308"/>
    <lineage>
        <taxon>Eukaryota</taxon>
        <taxon>Fungi</taxon>
        <taxon>Dikarya</taxon>
        <taxon>Ascomycota</taxon>
        <taxon>Pezizomycotina</taxon>
        <taxon>Dothideomycetes</taxon>
        <taxon>Pleosporomycetidae</taxon>
        <taxon>Pleosporales</taxon>
        <taxon>Corynesporascaceae</taxon>
        <taxon>Corynespora</taxon>
    </lineage>
</organism>
<dbReference type="Gene3D" id="3.20.20.80">
    <property type="entry name" value="Glycosidases"/>
    <property type="match status" value="1"/>
</dbReference>
<dbReference type="SUPFAM" id="SSF51445">
    <property type="entry name" value="(Trans)glycosidases"/>
    <property type="match status" value="1"/>
</dbReference>
<dbReference type="Pfam" id="PF16862">
    <property type="entry name" value="Glyco_hydro_79C"/>
    <property type="match status" value="1"/>
</dbReference>